<protein>
    <submittedName>
        <fullName evidence="1">Uncharacterized protein</fullName>
    </submittedName>
</protein>
<sequence>MNKLINDYQENNESTKCCCGQHEKNKNEETTLLYQMECKYFSQNESKEFYFCSEEDNAPYIIDIFGTSPCIAARERVLELLVLDNLGISSIGCTQRLISLAHRVTELDLSFNRLDWLTVGKLMETLPKLSTLNLGYNAKLCGQIDGNELPKANKLSTLILNGLSLSFSTLQTIFNSAPSLRVLHLSKTQFPYSELNCSDLEKTTKNYISKNLEELHLNDCEIDNWHRVLNVLFYFPQLESLFLADNPLISVHHCQKCSLQTNELTKKLRVLSLSNTKISSWQSIENLLSLKQLEELKLINIPLLKGLKNYFLVKIIPFFKDYSIEERLHLVIGRLRNLKILNGSHIDNRQHEESERFFIRFYSNSDKKPSIYSELVEKHGMLEQLVKVDLTPKRYAKVVIHCEECEWVRMLVKLRLSGTVLELMKFLERLTKIPLRLMRIFYVDKQISALGPEELRFPNQELKLLHIEDDDEFFIQSKLPQINLNNPNNTIKQISLNKKLSSNQEQPKKQ</sequence>
<name>A0ACB0ZJ92_MELEN</name>
<dbReference type="EMBL" id="CAVMJV010000037">
    <property type="protein sequence ID" value="CAK5078995.1"/>
    <property type="molecule type" value="Genomic_DNA"/>
</dbReference>
<reference evidence="1" key="1">
    <citation type="submission" date="2023-11" db="EMBL/GenBank/DDBJ databases">
        <authorList>
            <person name="Poullet M."/>
        </authorList>
    </citation>
    <scope>NUCLEOTIDE SEQUENCE</scope>
    <source>
        <strain evidence="1">E1834</strain>
    </source>
</reference>
<organism evidence="1 2">
    <name type="scientific">Meloidogyne enterolobii</name>
    <name type="common">Root-knot nematode worm</name>
    <name type="synonym">Meloidogyne mayaguensis</name>
    <dbReference type="NCBI Taxonomy" id="390850"/>
    <lineage>
        <taxon>Eukaryota</taxon>
        <taxon>Metazoa</taxon>
        <taxon>Ecdysozoa</taxon>
        <taxon>Nematoda</taxon>
        <taxon>Chromadorea</taxon>
        <taxon>Rhabditida</taxon>
        <taxon>Tylenchina</taxon>
        <taxon>Tylenchomorpha</taxon>
        <taxon>Tylenchoidea</taxon>
        <taxon>Meloidogynidae</taxon>
        <taxon>Meloidogyninae</taxon>
        <taxon>Meloidogyne</taxon>
    </lineage>
</organism>
<evidence type="ECO:0000313" key="1">
    <source>
        <dbReference type="EMBL" id="CAK5078995.1"/>
    </source>
</evidence>
<dbReference type="Proteomes" id="UP001497535">
    <property type="component" value="Unassembled WGS sequence"/>
</dbReference>
<accession>A0ACB0ZJ92</accession>
<comment type="caution">
    <text evidence="1">The sequence shown here is derived from an EMBL/GenBank/DDBJ whole genome shotgun (WGS) entry which is preliminary data.</text>
</comment>
<evidence type="ECO:0000313" key="2">
    <source>
        <dbReference type="Proteomes" id="UP001497535"/>
    </source>
</evidence>
<keyword evidence="2" id="KW-1185">Reference proteome</keyword>
<gene>
    <name evidence="1" type="ORF">MENTE1834_LOCUS26070</name>
</gene>
<proteinExistence type="predicted"/>